<dbReference type="PANTHER" id="PTHR10344:SF4">
    <property type="entry name" value="UMP-CMP KINASE 2, MITOCHONDRIAL"/>
    <property type="match status" value="1"/>
</dbReference>
<keyword evidence="6" id="KW-0418">Kinase</keyword>
<keyword evidence="7" id="KW-1185">Reference proteome</keyword>
<organism evidence="6 7">
    <name type="scientific">Methanobacterium congolense</name>
    <dbReference type="NCBI Taxonomy" id="118062"/>
    <lineage>
        <taxon>Archaea</taxon>
        <taxon>Methanobacteriati</taxon>
        <taxon>Methanobacteriota</taxon>
        <taxon>Methanomada group</taxon>
        <taxon>Methanobacteria</taxon>
        <taxon>Methanobacteriales</taxon>
        <taxon>Methanobacteriaceae</taxon>
        <taxon>Methanobacterium</taxon>
    </lineage>
</organism>
<dbReference type="RefSeq" id="WP_071907377.1">
    <property type="nucleotide sequence ID" value="NZ_LT607756.1"/>
</dbReference>
<evidence type="ECO:0000256" key="4">
    <source>
        <dbReference type="ARBA" id="ARBA00029962"/>
    </source>
</evidence>
<sequence length="187" mass="21475">MRFIVVDGLDGSGKTTHAELIQRKYLEKGKKVVLRSHPSDDTKYGQKAKKALLGRGKWNKTKATIYYAMDVIKSVRTGYGGVETLIFVRYLMGVAYLPLPLAKILYWVLTAFLPTSDYMFFLDLTPEESLHRMEDRDAEEMFENLEDLMKVRRKALSLTNGWHVIDTSGTIEEVHEKINRVLEGLED</sequence>
<comment type="similarity">
    <text evidence="1">Belongs to the thymidylate kinase family.</text>
</comment>
<evidence type="ECO:0000259" key="5">
    <source>
        <dbReference type="Pfam" id="PF02223"/>
    </source>
</evidence>
<dbReference type="SUPFAM" id="SSF52540">
    <property type="entry name" value="P-loop containing nucleoside triphosphate hydrolases"/>
    <property type="match status" value="1"/>
</dbReference>
<dbReference type="GO" id="GO:0004798">
    <property type="term" value="F:dTMP kinase activity"/>
    <property type="evidence" value="ECO:0007669"/>
    <property type="project" value="TreeGrafter"/>
</dbReference>
<dbReference type="EMBL" id="LT607756">
    <property type="protein sequence ID" value="SCG86301.1"/>
    <property type="molecule type" value="Genomic_DNA"/>
</dbReference>
<dbReference type="Gene3D" id="3.40.50.300">
    <property type="entry name" value="P-loop containing nucleotide triphosphate hydrolases"/>
    <property type="match status" value="1"/>
</dbReference>
<dbReference type="GO" id="GO:0006233">
    <property type="term" value="P:dTDP biosynthetic process"/>
    <property type="evidence" value="ECO:0007669"/>
    <property type="project" value="TreeGrafter"/>
</dbReference>
<feature type="domain" description="Thymidylate kinase-like" evidence="5">
    <location>
        <begin position="6"/>
        <end position="178"/>
    </location>
</feature>
<dbReference type="GO" id="GO:0006227">
    <property type="term" value="P:dUDP biosynthetic process"/>
    <property type="evidence" value="ECO:0007669"/>
    <property type="project" value="TreeGrafter"/>
</dbReference>
<dbReference type="OrthoDB" id="43083at2157"/>
<evidence type="ECO:0000256" key="3">
    <source>
        <dbReference type="ARBA" id="ARBA00022840"/>
    </source>
</evidence>
<dbReference type="AlphaFoldDB" id="A0A1D3L3V2"/>
<dbReference type="GO" id="GO:0006235">
    <property type="term" value="P:dTTP biosynthetic process"/>
    <property type="evidence" value="ECO:0007669"/>
    <property type="project" value="TreeGrafter"/>
</dbReference>
<accession>A0A1D3L3V2</accession>
<name>A0A1D3L3V2_9EURY</name>
<evidence type="ECO:0000313" key="7">
    <source>
        <dbReference type="Proteomes" id="UP000094707"/>
    </source>
</evidence>
<evidence type="ECO:0000256" key="2">
    <source>
        <dbReference type="ARBA" id="ARBA00022741"/>
    </source>
</evidence>
<evidence type="ECO:0000256" key="1">
    <source>
        <dbReference type="ARBA" id="ARBA00009776"/>
    </source>
</evidence>
<keyword evidence="6" id="KW-0808">Transferase</keyword>
<protein>
    <recommendedName>
        <fullName evidence="4">dTMP kinase</fullName>
    </recommendedName>
</protein>
<dbReference type="Proteomes" id="UP000094707">
    <property type="component" value="Chromosome I"/>
</dbReference>
<dbReference type="Pfam" id="PF02223">
    <property type="entry name" value="Thymidylate_kin"/>
    <property type="match status" value="1"/>
</dbReference>
<dbReference type="KEGG" id="mcub:MCBB_1746"/>
<dbReference type="InterPro" id="IPR039430">
    <property type="entry name" value="Thymidylate_kin-like_dom"/>
</dbReference>
<dbReference type="GO" id="GO:0005737">
    <property type="term" value="C:cytoplasm"/>
    <property type="evidence" value="ECO:0007669"/>
    <property type="project" value="TreeGrafter"/>
</dbReference>
<dbReference type="InterPro" id="IPR027417">
    <property type="entry name" value="P-loop_NTPase"/>
</dbReference>
<dbReference type="STRING" id="118062.MCBB_1746"/>
<keyword evidence="2" id="KW-0547">Nucleotide-binding</keyword>
<evidence type="ECO:0000313" key="6">
    <source>
        <dbReference type="EMBL" id="SCG86301.1"/>
    </source>
</evidence>
<dbReference type="PANTHER" id="PTHR10344">
    <property type="entry name" value="THYMIDYLATE KINASE"/>
    <property type="match status" value="1"/>
</dbReference>
<dbReference type="GeneID" id="30412584"/>
<proteinExistence type="inferred from homology"/>
<dbReference type="GO" id="GO:0005524">
    <property type="term" value="F:ATP binding"/>
    <property type="evidence" value="ECO:0007669"/>
    <property type="project" value="UniProtKB-KW"/>
</dbReference>
<keyword evidence="3" id="KW-0067">ATP-binding</keyword>
<reference evidence="6 7" key="1">
    <citation type="submission" date="2016-08" db="EMBL/GenBank/DDBJ databases">
        <authorList>
            <person name="Seilhamer J.J."/>
        </authorList>
    </citation>
    <scope>NUCLEOTIDE SEQUENCE [LARGE SCALE GENOMIC DNA]</scope>
    <source>
        <strain evidence="6">Buetzberg</strain>
    </source>
</reference>
<gene>
    <name evidence="6" type="primary">tmk1</name>
    <name evidence="6" type="ORF">MCBB_1746</name>
</gene>